<feature type="transmembrane region" description="Helical" evidence="10">
    <location>
        <begin position="84"/>
        <end position="103"/>
    </location>
</feature>
<keyword evidence="3 9" id="KW-0813">Transport</keyword>
<evidence type="ECO:0000313" key="13">
    <source>
        <dbReference type="Proteomes" id="UP000267469"/>
    </source>
</evidence>
<dbReference type="InterPro" id="IPR050814">
    <property type="entry name" value="Myo-inositol_Transporter"/>
</dbReference>
<evidence type="ECO:0000256" key="3">
    <source>
        <dbReference type="ARBA" id="ARBA00022448"/>
    </source>
</evidence>
<dbReference type="PROSITE" id="PS00217">
    <property type="entry name" value="SUGAR_TRANSPORT_2"/>
    <property type="match status" value="1"/>
</dbReference>
<feature type="transmembrane region" description="Helical" evidence="10">
    <location>
        <begin position="51"/>
        <end position="72"/>
    </location>
</feature>
<keyword evidence="13" id="KW-1185">Reference proteome</keyword>
<feature type="transmembrane region" description="Helical" evidence="10">
    <location>
        <begin position="255"/>
        <end position="279"/>
    </location>
</feature>
<comment type="subcellular location">
    <subcellularLocation>
        <location evidence="1">Cell membrane</location>
        <topology evidence="1">Multi-pass membrane protein</topology>
    </subcellularLocation>
</comment>
<feature type="domain" description="Major facilitator superfamily (MFS) profile" evidence="11">
    <location>
        <begin position="18"/>
        <end position="441"/>
    </location>
</feature>
<protein>
    <submittedName>
        <fullName evidence="12">MFS transporter</fullName>
    </submittedName>
</protein>
<dbReference type="InterPro" id="IPR020846">
    <property type="entry name" value="MFS_dom"/>
</dbReference>
<name>A0A3N0F562_SINP1</name>
<dbReference type="Gene3D" id="1.20.1250.20">
    <property type="entry name" value="MFS general substrate transporter like domains"/>
    <property type="match status" value="2"/>
</dbReference>
<dbReference type="AlphaFoldDB" id="A0A3N0F562"/>
<dbReference type="InterPro" id="IPR036259">
    <property type="entry name" value="MFS_trans_sf"/>
</dbReference>
<feature type="transmembrane region" description="Helical" evidence="10">
    <location>
        <begin position="176"/>
        <end position="199"/>
    </location>
</feature>
<dbReference type="InterPro" id="IPR003663">
    <property type="entry name" value="Sugar/inositol_transpt"/>
</dbReference>
<dbReference type="SUPFAM" id="SSF103473">
    <property type="entry name" value="MFS general substrate transporter"/>
    <property type="match status" value="1"/>
</dbReference>
<evidence type="ECO:0000256" key="5">
    <source>
        <dbReference type="ARBA" id="ARBA00022597"/>
    </source>
</evidence>
<evidence type="ECO:0000256" key="7">
    <source>
        <dbReference type="ARBA" id="ARBA00022989"/>
    </source>
</evidence>
<keyword evidence="6 10" id="KW-0812">Transmembrane</keyword>
<comment type="caution">
    <text evidence="12">The sequence shown here is derived from an EMBL/GenBank/DDBJ whole genome shotgun (WGS) entry which is preliminary data.</text>
</comment>
<dbReference type="NCBIfam" id="TIGR00879">
    <property type="entry name" value="SP"/>
    <property type="match status" value="1"/>
</dbReference>
<gene>
    <name evidence="12" type="ORF">ED312_00670</name>
</gene>
<feature type="transmembrane region" description="Helical" evidence="10">
    <location>
        <begin position="387"/>
        <end position="405"/>
    </location>
</feature>
<dbReference type="FunFam" id="1.20.1250.20:FF:000122">
    <property type="entry name" value="D-xylose transporter XylE"/>
    <property type="match status" value="1"/>
</dbReference>
<evidence type="ECO:0000256" key="10">
    <source>
        <dbReference type="SAM" id="Phobius"/>
    </source>
</evidence>
<dbReference type="PANTHER" id="PTHR48020">
    <property type="entry name" value="PROTON MYO-INOSITOL COTRANSPORTER"/>
    <property type="match status" value="1"/>
</dbReference>
<dbReference type="RefSeq" id="WP_123214058.1">
    <property type="nucleotide sequence ID" value="NZ_RJTM01000002.1"/>
</dbReference>
<feature type="transmembrane region" description="Helical" evidence="10">
    <location>
        <begin position="109"/>
        <end position="130"/>
    </location>
</feature>
<keyword evidence="4" id="KW-1003">Cell membrane</keyword>
<evidence type="ECO:0000256" key="8">
    <source>
        <dbReference type="ARBA" id="ARBA00023136"/>
    </source>
</evidence>
<feature type="transmembrane region" description="Helical" evidence="10">
    <location>
        <begin position="294"/>
        <end position="316"/>
    </location>
</feature>
<dbReference type="PROSITE" id="PS00216">
    <property type="entry name" value="SUGAR_TRANSPORT_1"/>
    <property type="match status" value="2"/>
</dbReference>
<evidence type="ECO:0000256" key="1">
    <source>
        <dbReference type="ARBA" id="ARBA00004651"/>
    </source>
</evidence>
<dbReference type="InterPro" id="IPR005828">
    <property type="entry name" value="MFS_sugar_transport-like"/>
</dbReference>
<dbReference type="Pfam" id="PF00083">
    <property type="entry name" value="Sugar_tr"/>
    <property type="match status" value="1"/>
</dbReference>
<dbReference type="CDD" id="cd17359">
    <property type="entry name" value="MFS_XylE_like"/>
    <property type="match status" value="1"/>
</dbReference>
<dbReference type="InterPro" id="IPR047984">
    <property type="entry name" value="XylE-like"/>
</dbReference>
<evidence type="ECO:0000256" key="6">
    <source>
        <dbReference type="ARBA" id="ARBA00022692"/>
    </source>
</evidence>
<dbReference type="GO" id="GO:0022857">
    <property type="term" value="F:transmembrane transporter activity"/>
    <property type="evidence" value="ECO:0007669"/>
    <property type="project" value="InterPro"/>
</dbReference>
<dbReference type="PRINTS" id="PR00171">
    <property type="entry name" value="SUGRTRNSPORT"/>
</dbReference>
<evidence type="ECO:0000256" key="9">
    <source>
        <dbReference type="RuleBase" id="RU003346"/>
    </source>
</evidence>
<evidence type="ECO:0000313" key="12">
    <source>
        <dbReference type="EMBL" id="RNL95147.1"/>
    </source>
</evidence>
<dbReference type="EMBL" id="RJTM01000002">
    <property type="protein sequence ID" value="RNL95147.1"/>
    <property type="molecule type" value="Genomic_DNA"/>
</dbReference>
<keyword evidence="7 10" id="KW-1133">Transmembrane helix</keyword>
<reference evidence="12 13" key="1">
    <citation type="submission" date="2018-10" db="EMBL/GenBank/DDBJ databases">
        <title>Sinomicrobium pectinilyticum sp. nov., a pectinase-producing bacterium isolated from alkaline and saline soil, and emended description of the genus Sinomicrobium.</title>
        <authorList>
            <person name="Cheng B."/>
            <person name="Li C."/>
            <person name="Lai Q."/>
            <person name="Du M."/>
            <person name="Shao Z."/>
            <person name="Xu P."/>
            <person name="Yang C."/>
        </authorList>
    </citation>
    <scope>NUCLEOTIDE SEQUENCE [LARGE SCALE GENOMIC DNA]</scope>
    <source>
        <strain evidence="12 13">5DNS001</strain>
    </source>
</reference>
<dbReference type="GO" id="GO:0005886">
    <property type="term" value="C:plasma membrane"/>
    <property type="evidence" value="ECO:0007669"/>
    <property type="project" value="UniProtKB-SubCell"/>
</dbReference>
<dbReference type="PANTHER" id="PTHR48020:SF12">
    <property type="entry name" value="PROTON MYO-INOSITOL COTRANSPORTER"/>
    <property type="match status" value="1"/>
</dbReference>
<evidence type="ECO:0000259" key="11">
    <source>
        <dbReference type="PROSITE" id="PS50850"/>
    </source>
</evidence>
<feature type="transmembrane region" description="Helical" evidence="10">
    <location>
        <begin position="142"/>
        <end position="164"/>
    </location>
</feature>
<accession>A0A3N0F562</accession>
<feature type="transmembrane region" description="Helical" evidence="10">
    <location>
        <begin position="417"/>
        <end position="437"/>
    </location>
</feature>
<keyword evidence="5" id="KW-0762">Sugar transport</keyword>
<dbReference type="PROSITE" id="PS50850">
    <property type="entry name" value="MFS"/>
    <property type="match status" value="1"/>
</dbReference>
<feature type="transmembrane region" description="Helical" evidence="10">
    <location>
        <begin position="323"/>
        <end position="346"/>
    </location>
</feature>
<evidence type="ECO:0000256" key="2">
    <source>
        <dbReference type="ARBA" id="ARBA00010992"/>
    </source>
</evidence>
<sequence>MKDQTNNGGASRGYIIHITIAAALGGLLFGYDTAVIAGAIGYLQEKFSLSPALVGWAASSAIWGCILGAAVAGYVSDRFGRKKVLIITGLLFFISALGSAIATDLTGFIVARFVGGIGVGAASMLSPLYISEVAPAKFRGRLVSIYQLAIVFGINIIYIVNYLISVSGSNVWNVEYGWRYMIGSEVIPAIIFFALLFTVPESPRWLMKKGREAKAGEILRRINGDKAEAIREEIRNTLGMESGRWSDLFGKELRLALVVGVVLALFSQITGINAVIYFAPEIFKSIGFAVESAFYQTIFIGIINTVFTFVALWLIDKAGRKKLLLWGVSGMVVCLFAIGVCFYFEITRGPWLIIFVLGFIACFASSLGPIPWVMIAEIFPTKIRGTAMSFCTLILWVGVILITQLTPVMLDSLGGAFTFWIFMVNSVFLLLFTWKFIPETKGKSLEQIEKGWLGPHEE</sequence>
<proteinExistence type="inferred from homology"/>
<dbReference type="OrthoDB" id="9783823at2"/>
<comment type="similarity">
    <text evidence="2 9">Belongs to the major facilitator superfamily. Sugar transporter (TC 2.A.1.1) family.</text>
</comment>
<dbReference type="Proteomes" id="UP000267469">
    <property type="component" value="Unassembled WGS sequence"/>
</dbReference>
<organism evidence="12 13">
    <name type="scientific">Sinomicrobium pectinilyticum</name>
    <dbReference type="NCBI Taxonomy" id="1084421"/>
    <lineage>
        <taxon>Bacteria</taxon>
        <taxon>Pseudomonadati</taxon>
        <taxon>Bacteroidota</taxon>
        <taxon>Flavobacteriia</taxon>
        <taxon>Flavobacteriales</taxon>
        <taxon>Flavobacteriaceae</taxon>
        <taxon>Sinomicrobium</taxon>
    </lineage>
</organism>
<evidence type="ECO:0000256" key="4">
    <source>
        <dbReference type="ARBA" id="ARBA00022475"/>
    </source>
</evidence>
<feature type="transmembrane region" description="Helical" evidence="10">
    <location>
        <begin position="352"/>
        <end position="375"/>
    </location>
</feature>
<keyword evidence="8 10" id="KW-0472">Membrane</keyword>
<dbReference type="InterPro" id="IPR005829">
    <property type="entry name" value="Sugar_transporter_CS"/>
</dbReference>